<dbReference type="AlphaFoldDB" id="A0A6G1KR37"/>
<gene>
    <name evidence="2" type="ORF">K504DRAFT_457482</name>
</gene>
<evidence type="ECO:0000259" key="1">
    <source>
        <dbReference type="Pfam" id="PF01636"/>
    </source>
</evidence>
<accession>A0A6G1KR37</accession>
<dbReference type="Gene3D" id="3.30.200.20">
    <property type="entry name" value="Phosphorylase Kinase, domain 1"/>
    <property type="match status" value="1"/>
</dbReference>
<dbReference type="InterPro" id="IPR002575">
    <property type="entry name" value="Aminoglycoside_PTrfase"/>
</dbReference>
<dbReference type="InterPro" id="IPR011009">
    <property type="entry name" value="Kinase-like_dom_sf"/>
</dbReference>
<proteinExistence type="predicted"/>
<dbReference type="Proteomes" id="UP000799428">
    <property type="component" value="Unassembled WGS sequence"/>
</dbReference>
<organism evidence="2 3">
    <name type="scientific">Pleomassaria siparia CBS 279.74</name>
    <dbReference type="NCBI Taxonomy" id="1314801"/>
    <lineage>
        <taxon>Eukaryota</taxon>
        <taxon>Fungi</taxon>
        <taxon>Dikarya</taxon>
        <taxon>Ascomycota</taxon>
        <taxon>Pezizomycotina</taxon>
        <taxon>Dothideomycetes</taxon>
        <taxon>Pleosporomycetidae</taxon>
        <taxon>Pleosporales</taxon>
        <taxon>Pleomassariaceae</taxon>
        <taxon>Pleomassaria</taxon>
    </lineage>
</organism>
<keyword evidence="3" id="KW-1185">Reference proteome</keyword>
<reference evidence="2" key="1">
    <citation type="journal article" date="2020" name="Stud. Mycol.">
        <title>101 Dothideomycetes genomes: a test case for predicting lifestyles and emergence of pathogens.</title>
        <authorList>
            <person name="Haridas S."/>
            <person name="Albert R."/>
            <person name="Binder M."/>
            <person name="Bloem J."/>
            <person name="Labutti K."/>
            <person name="Salamov A."/>
            <person name="Andreopoulos B."/>
            <person name="Baker S."/>
            <person name="Barry K."/>
            <person name="Bills G."/>
            <person name="Bluhm B."/>
            <person name="Cannon C."/>
            <person name="Castanera R."/>
            <person name="Culley D."/>
            <person name="Daum C."/>
            <person name="Ezra D."/>
            <person name="Gonzalez J."/>
            <person name="Henrissat B."/>
            <person name="Kuo A."/>
            <person name="Liang C."/>
            <person name="Lipzen A."/>
            <person name="Lutzoni F."/>
            <person name="Magnuson J."/>
            <person name="Mondo S."/>
            <person name="Nolan M."/>
            <person name="Ohm R."/>
            <person name="Pangilinan J."/>
            <person name="Park H.-J."/>
            <person name="Ramirez L."/>
            <person name="Alfaro M."/>
            <person name="Sun H."/>
            <person name="Tritt A."/>
            <person name="Yoshinaga Y."/>
            <person name="Zwiers L.-H."/>
            <person name="Turgeon B."/>
            <person name="Goodwin S."/>
            <person name="Spatafora J."/>
            <person name="Crous P."/>
            <person name="Grigoriev I."/>
        </authorList>
    </citation>
    <scope>NUCLEOTIDE SEQUENCE</scope>
    <source>
        <strain evidence="2">CBS 279.74</strain>
    </source>
</reference>
<keyword evidence="2" id="KW-0418">Kinase</keyword>
<dbReference type="GO" id="GO:0016301">
    <property type="term" value="F:kinase activity"/>
    <property type="evidence" value="ECO:0007669"/>
    <property type="project" value="UniProtKB-KW"/>
</dbReference>
<evidence type="ECO:0000313" key="2">
    <source>
        <dbReference type="EMBL" id="KAF2715309.1"/>
    </source>
</evidence>
<dbReference type="Gene3D" id="3.90.1200.10">
    <property type="match status" value="1"/>
</dbReference>
<dbReference type="EMBL" id="MU005764">
    <property type="protein sequence ID" value="KAF2715309.1"/>
    <property type="molecule type" value="Genomic_DNA"/>
</dbReference>
<dbReference type="Pfam" id="PF01636">
    <property type="entry name" value="APH"/>
    <property type="match status" value="1"/>
</dbReference>
<name>A0A6G1KR37_9PLEO</name>
<dbReference type="OrthoDB" id="25129at2759"/>
<feature type="domain" description="Aminoglycoside phosphotransferase" evidence="1">
    <location>
        <begin position="28"/>
        <end position="279"/>
    </location>
</feature>
<protein>
    <submittedName>
        <fullName evidence="2">Kinase-like protein</fullName>
    </submittedName>
</protein>
<sequence length="356" mass="39774">MATTTPLTSIEGLQAYLTSKGLQHTSVELLTGGTANFVYRVTLSDGTTVIYKHAAPYLSSNANFAFDPSRMDYEDRVLEILPPLLTKELLDSRVKAVGWHSYDKEQKLLCINDGGDKNLKDAYEVPELNIPEIGEDIGKWVAALHARSTTTSLSLSGNEDLKANNPIGVAIYRHSYNNLHVALEAYGHRIELAEYINNTFGSQLTIDNECICHGDFWPGNILVKFQDDQNHATLTVVDWEMTRRGTSATDVGQFAAEAFLLDRFRGGRGLLPAFLNAYAGTRKKGDIGKEWVRRMAVHWGVHIAFWPTRVKWADREETQKLVDIGVGVLKAAMDGDWEELRRSRLLEDVADVYIGT</sequence>
<dbReference type="SUPFAM" id="SSF56112">
    <property type="entry name" value="Protein kinase-like (PK-like)"/>
    <property type="match status" value="1"/>
</dbReference>
<evidence type="ECO:0000313" key="3">
    <source>
        <dbReference type="Proteomes" id="UP000799428"/>
    </source>
</evidence>
<keyword evidence="2" id="KW-0808">Transferase</keyword>